<dbReference type="PROSITE" id="PS50102">
    <property type="entry name" value="RRM"/>
    <property type="match status" value="1"/>
</dbReference>
<dbReference type="PRINTS" id="PR01848">
    <property type="entry name" value="U2AUXFACTOR"/>
</dbReference>
<feature type="domain" description="C3H1-type" evidence="10">
    <location>
        <begin position="366"/>
        <end position="394"/>
    </location>
</feature>
<dbReference type="SUPFAM" id="SSF54928">
    <property type="entry name" value="RNA-binding domain, RBD"/>
    <property type="match status" value="1"/>
</dbReference>
<evidence type="ECO:0000313" key="11">
    <source>
        <dbReference type="EMBL" id="CAB3268064.1"/>
    </source>
</evidence>
<dbReference type="GO" id="GO:0000398">
    <property type="term" value="P:mRNA splicing, via spliceosome"/>
    <property type="evidence" value="ECO:0007669"/>
    <property type="project" value="InterPro"/>
</dbReference>
<dbReference type="SMART" id="SM00356">
    <property type="entry name" value="ZnF_C3H1"/>
    <property type="match status" value="2"/>
</dbReference>
<dbReference type="GO" id="GO:0003723">
    <property type="term" value="F:RNA binding"/>
    <property type="evidence" value="ECO:0007669"/>
    <property type="project" value="UniProtKB-UniRule"/>
</dbReference>
<dbReference type="GO" id="GO:0089701">
    <property type="term" value="C:U2AF complex"/>
    <property type="evidence" value="ECO:0007669"/>
    <property type="project" value="InterPro"/>
</dbReference>
<dbReference type="InterPro" id="IPR009145">
    <property type="entry name" value="U2AF_small"/>
</dbReference>
<evidence type="ECO:0000256" key="8">
    <source>
        <dbReference type="SAM" id="MobiDB-lite"/>
    </source>
</evidence>
<dbReference type="SMART" id="SM00361">
    <property type="entry name" value="RRM_1"/>
    <property type="match status" value="1"/>
</dbReference>
<dbReference type="InterPro" id="IPR000571">
    <property type="entry name" value="Znf_CCCH"/>
</dbReference>
<dbReference type="Gene3D" id="3.30.70.330">
    <property type="match status" value="1"/>
</dbReference>
<feature type="domain" description="C3H1-type" evidence="10">
    <location>
        <begin position="220"/>
        <end position="247"/>
    </location>
</feature>
<keyword evidence="2" id="KW-0677">Repeat</keyword>
<evidence type="ECO:0000256" key="4">
    <source>
        <dbReference type="ARBA" id="ARBA00022833"/>
    </source>
</evidence>
<dbReference type="InterPro" id="IPR000504">
    <property type="entry name" value="RRM_dom"/>
</dbReference>
<feature type="compositionally biased region" description="Polar residues" evidence="8">
    <location>
        <begin position="128"/>
        <end position="142"/>
    </location>
</feature>
<evidence type="ECO:0000256" key="7">
    <source>
        <dbReference type="PROSITE-ProRule" id="PRU00723"/>
    </source>
</evidence>
<feature type="domain" description="RRM" evidence="9">
    <location>
        <begin position="280"/>
        <end position="364"/>
    </location>
</feature>
<dbReference type="PROSITE" id="PS50103">
    <property type="entry name" value="ZF_C3H1"/>
    <property type="match status" value="2"/>
</dbReference>
<dbReference type="Pfam" id="PF00642">
    <property type="entry name" value="zf-CCCH"/>
    <property type="match status" value="1"/>
</dbReference>
<feature type="region of interest" description="Disordered" evidence="8">
    <location>
        <begin position="111"/>
        <end position="145"/>
    </location>
</feature>
<name>A0A6F9DX90_9ASCI</name>
<keyword evidence="3 7" id="KW-0863">Zinc-finger</keyword>
<proteinExistence type="evidence at transcript level"/>
<dbReference type="Pfam" id="PF00076">
    <property type="entry name" value="RRM_1"/>
    <property type="match status" value="1"/>
</dbReference>
<dbReference type="PANTHER" id="PTHR12620">
    <property type="entry name" value="U2 SNRNP AUXILIARY FACTOR, SMALL SUBUNIT"/>
    <property type="match status" value="1"/>
</dbReference>
<dbReference type="GO" id="GO:0008270">
    <property type="term" value="F:zinc ion binding"/>
    <property type="evidence" value="ECO:0007669"/>
    <property type="project" value="UniProtKB-KW"/>
</dbReference>
<accession>A0A6F9DX90</accession>
<evidence type="ECO:0000256" key="3">
    <source>
        <dbReference type="ARBA" id="ARBA00022771"/>
    </source>
</evidence>
<dbReference type="InterPro" id="IPR012677">
    <property type="entry name" value="Nucleotide-bd_a/b_plait_sf"/>
</dbReference>
<dbReference type="AlphaFoldDB" id="A0A6F9DX90"/>
<reference evidence="11" key="1">
    <citation type="submission" date="2020-04" db="EMBL/GenBank/DDBJ databases">
        <authorList>
            <person name="Neveu A P."/>
        </authorList>
    </citation>
    <scope>NUCLEOTIDE SEQUENCE</scope>
    <source>
        <tissue evidence="11">Whole embryo</tissue>
    </source>
</reference>
<dbReference type="EMBL" id="LR792202">
    <property type="protein sequence ID" value="CAB3268064.1"/>
    <property type="molecule type" value="mRNA"/>
</dbReference>
<feature type="zinc finger region" description="C3H1-type" evidence="7">
    <location>
        <begin position="366"/>
        <end position="394"/>
    </location>
</feature>
<organism evidence="11">
    <name type="scientific">Phallusia mammillata</name>
    <dbReference type="NCBI Taxonomy" id="59560"/>
    <lineage>
        <taxon>Eukaryota</taxon>
        <taxon>Metazoa</taxon>
        <taxon>Chordata</taxon>
        <taxon>Tunicata</taxon>
        <taxon>Ascidiacea</taxon>
        <taxon>Phlebobranchia</taxon>
        <taxon>Ascidiidae</taxon>
        <taxon>Phallusia</taxon>
    </lineage>
</organism>
<keyword evidence="5 6" id="KW-0694">RNA-binding</keyword>
<dbReference type="SUPFAM" id="SSF90229">
    <property type="entry name" value="CCCH zinc finger"/>
    <property type="match status" value="1"/>
</dbReference>
<evidence type="ECO:0000259" key="10">
    <source>
        <dbReference type="PROSITE" id="PS50103"/>
    </source>
</evidence>
<evidence type="ECO:0000259" key="9">
    <source>
        <dbReference type="PROSITE" id="PS50102"/>
    </source>
</evidence>
<dbReference type="InterPro" id="IPR035979">
    <property type="entry name" value="RBD_domain_sf"/>
</dbReference>
<evidence type="ECO:0000256" key="1">
    <source>
        <dbReference type="ARBA" id="ARBA00022723"/>
    </source>
</evidence>
<evidence type="ECO:0000256" key="6">
    <source>
        <dbReference type="PROSITE-ProRule" id="PRU00176"/>
    </source>
</evidence>
<sequence>MWIKFSDTHTLIELGMNKDDQKSLMDWESVAKVSKTLNYKNRRKIIKKHKRKAKRHMIAIKLQTKKWNNTSICETQEGSNVKVMDPFAIGHLMDQVQIILAAEQSGFEKTKQVSSKVPNQIEEDSETTKTAANDIHNPSTSSDIKENGKVSEVIECNTNAKDNEIEALLTNLDVEIEEWHNPYVETTNETTVETVVQSSTFQTPQISAQKQVIEKEIPVQKKERCFFYDTIGCCRFGDECTRRHKTARVSTTILIPGMFKTFGLDMTHRAKRGGGKRGDIHDLGLEYSDDDMYDSFLEFSKDVLRELKKYGKLFQFKVCCNRTKHLQGNVYVEYDKKPEAKVAFEKLNNRFYDGKLLQCKFVKIRSWKKAICGMHYRRGNCSHGDTCNFLHVFKDKSREFHWADQDLY</sequence>
<protein>
    <submittedName>
        <fullName evidence="11">ZF(C3H)-13 zinc finger protein</fullName>
    </submittedName>
</protein>
<dbReference type="InterPro" id="IPR036855">
    <property type="entry name" value="Znf_CCCH_sf"/>
</dbReference>
<dbReference type="InterPro" id="IPR003954">
    <property type="entry name" value="RRM_euk-type"/>
</dbReference>
<evidence type="ECO:0000256" key="5">
    <source>
        <dbReference type="ARBA" id="ARBA00022884"/>
    </source>
</evidence>
<keyword evidence="4 7" id="KW-0862">Zinc</keyword>
<gene>
    <name evidence="11" type="primary">Zrsr2</name>
</gene>
<keyword evidence="1 7" id="KW-0479">Metal-binding</keyword>
<feature type="zinc finger region" description="C3H1-type" evidence="7">
    <location>
        <begin position="220"/>
        <end position="247"/>
    </location>
</feature>
<evidence type="ECO:0000256" key="2">
    <source>
        <dbReference type="ARBA" id="ARBA00022737"/>
    </source>
</evidence>